<proteinExistence type="inferred from homology"/>
<feature type="region of interest" description="Disordered" evidence="5">
    <location>
        <begin position="49"/>
        <end position="94"/>
    </location>
</feature>
<keyword evidence="9" id="KW-1185">Reference proteome</keyword>
<dbReference type="PANTHER" id="PTHR11260:SF476">
    <property type="entry name" value="OS10G0530500 PROTEIN"/>
    <property type="match status" value="1"/>
</dbReference>
<dbReference type="InterPro" id="IPR045073">
    <property type="entry name" value="Omega/Tau-like"/>
</dbReference>
<dbReference type="InterPro" id="IPR036282">
    <property type="entry name" value="Glutathione-S-Trfase_C_sf"/>
</dbReference>
<dbReference type="Gene3D" id="3.40.30.10">
    <property type="entry name" value="Glutaredoxin"/>
    <property type="match status" value="1"/>
</dbReference>
<dbReference type="InterPro" id="IPR036249">
    <property type="entry name" value="Thioredoxin-like_sf"/>
</dbReference>
<feature type="domain" description="GST C-terminal" evidence="7">
    <location>
        <begin position="245"/>
        <end position="381"/>
    </location>
</feature>
<dbReference type="GO" id="GO:0004364">
    <property type="term" value="F:glutathione transferase activity"/>
    <property type="evidence" value="ECO:0007669"/>
    <property type="project" value="UniProtKB-EC"/>
</dbReference>
<feature type="compositionally biased region" description="Low complexity" evidence="5">
    <location>
        <begin position="66"/>
        <end position="75"/>
    </location>
</feature>
<dbReference type="InterPro" id="IPR010987">
    <property type="entry name" value="Glutathione-S-Trfase_C-like"/>
</dbReference>
<dbReference type="eggNOG" id="KOG0406">
    <property type="taxonomic scope" value="Eukaryota"/>
</dbReference>
<comment type="similarity">
    <text evidence="3">Belongs to the GST superfamily. Tau family.</text>
</comment>
<name>A0A0E0BCY6_9ORYZ</name>
<evidence type="ECO:0000313" key="9">
    <source>
        <dbReference type="Proteomes" id="UP000026961"/>
    </source>
</evidence>
<dbReference type="Gramene" id="OGLUM10G16470.1">
    <property type="protein sequence ID" value="OGLUM10G16470.1"/>
    <property type="gene ID" value="OGLUM10G16470"/>
</dbReference>
<dbReference type="Proteomes" id="UP000026961">
    <property type="component" value="Chromosome 10"/>
</dbReference>
<evidence type="ECO:0000259" key="6">
    <source>
        <dbReference type="PROSITE" id="PS50404"/>
    </source>
</evidence>
<feature type="domain" description="GST N-terminal" evidence="6">
    <location>
        <begin position="159"/>
        <end position="238"/>
    </location>
</feature>
<dbReference type="InterPro" id="IPR040079">
    <property type="entry name" value="Glutathione_S-Trfase"/>
</dbReference>
<dbReference type="EC" id="2.5.1.18" evidence="1"/>
<dbReference type="EnsemblPlants" id="OGLUM10G16470.1">
    <property type="protein sequence ID" value="OGLUM10G16470.1"/>
    <property type="gene ID" value="OGLUM10G16470"/>
</dbReference>
<dbReference type="PANTHER" id="PTHR11260">
    <property type="entry name" value="GLUTATHIONE S-TRANSFERASE, GST, SUPERFAMILY, GST DOMAIN CONTAINING"/>
    <property type="match status" value="1"/>
</dbReference>
<reference evidence="8" key="1">
    <citation type="submission" date="2015-04" db="UniProtKB">
        <authorList>
            <consortium name="EnsemblPlants"/>
        </authorList>
    </citation>
    <scope>IDENTIFICATION</scope>
</reference>
<keyword evidence="2" id="KW-0808">Transferase</keyword>
<evidence type="ECO:0000256" key="2">
    <source>
        <dbReference type="ARBA" id="ARBA00022679"/>
    </source>
</evidence>
<dbReference type="AlphaFoldDB" id="A0A0E0BCY6"/>
<dbReference type="Pfam" id="PF02798">
    <property type="entry name" value="GST_N"/>
    <property type="match status" value="1"/>
</dbReference>
<evidence type="ECO:0000259" key="7">
    <source>
        <dbReference type="PROSITE" id="PS50405"/>
    </source>
</evidence>
<feature type="region of interest" description="Disordered" evidence="5">
    <location>
        <begin position="116"/>
        <end position="155"/>
    </location>
</feature>
<feature type="compositionally biased region" description="Low complexity" evidence="5">
    <location>
        <begin position="139"/>
        <end position="152"/>
    </location>
</feature>
<dbReference type="CDD" id="cd03058">
    <property type="entry name" value="GST_N_Tau"/>
    <property type="match status" value="1"/>
</dbReference>
<dbReference type="SFLD" id="SFLDG01152">
    <property type="entry name" value="Main.3:_Omega-_and_Tau-like"/>
    <property type="match status" value="1"/>
</dbReference>
<comment type="catalytic activity">
    <reaction evidence="4">
        <text>RX + glutathione = an S-substituted glutathione + a halide anion + H(+)</text>
        <dbReference type="Rhea" id="RHEA:16437"/>
        <dbReference type="ChEBI" id="CHEBI:15378"/>
        <dbReference type="ChEBI" id="CHEBI:16042"/>
        <dbReference type="ChEBI" id="CHEBI:17792"/>
        <dbReference type="ChEBI" id="CHEBI:57925"/>
        <dbReference type="ChEBI" id="CHEBI:90779"/>
        <dbReference type="EC" id="2.5.1.18"/>
    </reaction>
</comment>
<accession>A0A0E0BCY6</accession>
<dbReference type="FunFam" id="3.40.30.10:FF:000044">
    <property type="entry name" value="Glutathione S-transferase GSTU6"/>
    <property type="match status" value="1"/>
</dbReference>
<protein>
    <recommendedName>
        <fullName evidence="1">glutathione transferase</fullName>
        <ecNumber evidence="1">2.5.1.18</ecNumber>
    </recommendedName>
</protein>
<dbReference type="SFLD" id="SFLDG00358">
    <property type="entry name" value="Main_(cytGST)"/>
    <property type="match status" value="1"/>
</dbReference>
<evidence type="ECO:0000256" key="1">
    <source>
        <dbReference type="ARBA" id="ARBA00012452"/>
    </source>
</evidence>
<dbReference type="PROSITE" id="PS50404">
    <property type="entry name" value="GST_NTER"/>
    <property type="match status" value="1"/>
</dbReference>
<dbReference type="GO" id="GO:0005737">
    <property type="term" value="C:cytoplasm"/>
    <property type="evidence" value="ECO:0007669"/>
    <property type="project" value="TreeGrafter"/>
</dbReference>
<dbReference type="FunFam" id="1.20.1050.10:FF:000023">
    <property type="entry name" value="Probable glutathione S-transferase GSTU6"/>
    <property type="match status" value="1"/>
</dbReference>
<organism evidence="8">
    <name type="scientific">Oryza glumipatula</name>
    <dbReference type="NCBI Taxonomy" id="40148"/>
    <lineage>
        <taxon>Eukaryota</taxon>
        <taxon>Viridiplantae</taxon>
        <taxon>Streptophyta</taxon>
        <taxon>Embryophyta</taxon>
        <taxon>Tracheophyta</taxon>
        <taxon>Spermatophyta</taxon>
        <taxon>Magnoliopsida</taxon>
        <taxon>Liliopsida</taxon>
        <taxon>Poales</taxon>
        <taxon>Poaceae</taxon>
        <taxon>BOP clade</taxon>
        <taxon>Oryzoideae</taxon>
        <taxon>Oryzeae</taxon>
        <taxon>Oryzinae</taxon>
        <taxon>Oryza</taxon>
    </lineage>
</organism>
<evidence type="ECO:0000256" key="3">
    <source>
        <dbReference type="ARBA" id="ARBA00025743"/>
    </source>
</evidence>
<dbReference type="InterPro" id="IPR004045">
    <property type="entry name" value="Glutathione_S-Trfase_N"/>
</dbReference>
<dbReference type="InterPro" id="IPR045074">
    <property type="entry name" value="GST_C_Tau"/>
</dbReference>
<dbReference type="PROSITE" id="PS50405">
    <property type="entry name" value="GST_CTER"/>
    <property type="match status" value="1"/>
</dbReference>
<dbReference type="SUPFAM" id="SSF52833">
    <property type="entry name" value="Thioredoxin-like"/>
    <property type="match status" value="1"/>
</dbReference>
<evidence type="ECO:0000256" key="4">
    <source>
        <dbReference type="ARBA" id="ARBA00047960"/>
    </source>
</evidence>
<dbReference type="Gene3D" id="1.20.1050.10">
    <property type="match status" value="1"/>
</dbReference>
<dbReference type="SUPFAM" id="SSF47616">
    <property type="entry name" value="GST C-terminal domain-like"/>
    <property type="match status" value="1"/>
</dbReference>
<dbReference type="SFLD" id="SFLDS00019">
    <property type="entry name" value="Glutathione_Transferase_(cytos"/>
    <property type="match status" value="1"/>
</dbReference>
<evidence type="ECO:0000256" key="5">
    <source>
        <dbReference type="SAM" id="MobiDB-lite"/>
    </source>
</evidence>
<feature type="compositionally biased region" description="Basic and acidic residues" evidence="5">
    <location>
        <begin position="122"/>
        <end position="131"/>
    </location>
</feature>
<dbReference type="HOGENOM" id="CLU_702800_0_0_1"/>
<reference evidence="8" key="2">
    <citation type="submission" date="2018-05" db="EMBL/GenBank/DDBJ databases">
        <title>OgluRS3 (Oryza glumaepatula Reference Sequence Version 3).</title>
        <authorList>
            <person name="Zhang J."/>
            <person name="Kudrna D."/>
            <person name="Lee S."/>
            <person name="Talag J."/>
            <person name="Welchert J."/>
            <person name="Wing R.A."/>
        </authorList>
    </citation>
    <scope>NUCLEOTIDE SEQUENCE [LARGE SCALE GENOMIC DNA]</scope>
</reference>
<sequence length="393" mass="42289">MYVWIRLLNIFTSCCPDPPPAAATGSTLGRHQIHSWLPLTLPPPPNLLWEGGEKGQREPPPPDPPVAAADVATTAGSAVGGKREGTEGAAAAGSARSLHHRCRIHLRLLITAPLAPDLPCEGDERERREPPPLDPPAPATTAASTSARSPMAAGGGGGDELKLLGLWASPYVLRAKFVLSFKGLSYENVEEDLHNKSELLLSSNPVHKKVPVLIHNGKPICESQIIVEYVDEAFPDAGVSLLPSDPYDRAVARFWAAYINDKFMPAWQKASLGLTEEEKAEAVKQMLAAIENLETAFKELSKGKPFFGEDTAGYLDVTLGAVVGWARAGEVLFGRKLFDATRSPLLAAWMERFVALDAVKAVLPDNAELIEYGKMRMAHYAKLAAALAAANKK</sequence>
<evidence type="ECO:0000313" key="8">
    <source>
        <dbReference type="EnsemblPlants" id="OGLUM10G16470.1"/>
    </source>
</evidence>
<dbReference type="STRING" id="40148.A0A0E0BCY6"/>
<dbReference type="CDD" id="cd03185">
    <property type="entry name" value="GST_C_Tau"/>
    <property type="match status" value="1"/>
</dbReference>
<dbReference type="Pfam" id="PF13410">
    <property type="entry name" value="GST_C_2"/>
    <property type="match status" value="1"/>
</dbReference>
<dbReference type="GO" id="GO:0006749">
    <property type="term" value="P:glutathione metabolic process"/>
    <property type="evidence" value="ECO:0007669"/>
    <property type="project" value="InterPro"/>
</dbReference>